<keyword evidence="3" id="KW-1185">Reference proteome</keyword>
<feature type="region of interest" description="Disordered" evidence="1">
    <location>
        <begin position="1"/>
        <end position="88"/>
    </location>
</feature>
<comment type="caution">
    <text evidence="2">The sequence shown here is derived from an EMBL/GenBank/DDBJ whole genome shotgun (WGS) entry which is preliminary data.</text>
</comment>
<sequence>MAAPPQSWCIHRSQRCGFASESPGEEQQQEEEEEEEEEAGDRARHAKATRGQRGRGSGVTALSPRGRSGDRGCNWGSERRKRRRWRGLEGKVGAEGVALTLSGRDRRCGISDVTSMAGRVGEPETGATKTS</sequence>
<feature type="compositionally biased region" description="Basic residues" evidence="1">
    <location>
        <begin position="44"/>
        <end position="53"/>
    </location>
</feature>
<evidence type="ECO:0000313" key="2">
    <source>
        <dbReference type="EMBL" id="TRZ09775.1"/>
    </source>
</evidence>
<dbReference type="EMBL" id="SWJQ01000998">
    <property type="protein sequence ID" value="TRZ09775.1"/>
    <property type="molecule type" value="Genomic_DNA"/>
</dbReference>
<feature type="compositionally biased region" description="Acidic residues" evidence="1">
    <location>
        <begin position="23"/>
        <end position="39"/>
    </location>
</feature>
<protein>
    <submittedName>
        <fullName evidence="2">Uncharacterized protein</fullName>
    </submittedName>
</protein>
<reference evidence="2" key="1">
    <citation type="submission" date="2019-04" db="EMBL/GenBank/DDBJ databases">
        <title>Genome assembly of Zosterops borbonicus 15179.</title>
        <authorList>
            <person name="Leroy T."/>
            <person name="Anselmetti Y."/>
            <person name="Tilak M.-K."/>
            <person name="Nabholz B."/>
        </authorList>
    </citation>
    <scope>NUCLEOTIDE SEQUENCE</scope>
    <source>
        <strain evidence="2">HGM_15179</strain>
        <tissue evidence="2">Muscle</tissue>
    </source>
</reference>
<evidence type="ECO:0000313" key="3">
    <source>
        <dbReference type="Proteomes" id="UP000796761"/>
    </source>
</evidence>
<accession>A0A8K1G1A5</accession>
<dbReference type="Proteomes" id="UP000796761">
    <property type="component" value="Unassembled WGS sequence"/>
</dbReference>
<organism evidence="2 3">
    <name type="scientific">Zosterops borbonicus</name>
    <dbReference type="NCBI Taxonomy" id="364589"/>
    <lineage>
        <taxon>Eukaryota</taxon>
        <taxon>Metazoa</taxon>
        <taxon>Chordata</taxon>
        <taxon>Craniata</taxon>
        <taxon>Vertebrata</taxon>
        <taxon>Euteleostomi</taxon>
        <taxon>Archelosauria</taxon>
        <taxon>Archosauria</taxon>
        <taxon>Dinosauria</taxon>
        <taxon>Saurischia</taxon>
        <taxon>Theropoda</taxon>
        <taxon>Coelurosauria</taxon>
        <taxon>Aves</taxon>
        <taxon>Neognathae</taxon>
        <taxon>Neoaves</taxon>
        <taxon>Telluraves</taxon>
        <taxon>Australaves</taxon>
        <taxon>Passeriformes</taxon>
        <taxon>Sylvioidea</taxon>
        <taxon>Zosteropidae</taxon>
        <taxon>Zosterops</taxon>
    </lineage>
</organism>
<evidence type="ECO:0000256" key="1">
    <source>
        <dbReference type="SAM" id="MobiDB-lite"/>
    </source>
</evidence>
<gene>
    <name evidence="2" type="ORF">HGM15179_017339</name>
</gene>
<proteinExistence type="predicted"/>
<dbReference type="AlphaFoldDB" id="A0A8K1G1A5"/>
<name>A0A8K1G1A5_9PASS</name>